<reference evidence="2" key="1">
    <citation type="submission" date="2020-09" db="EMBL/GenBank/DDBJ databases">
        <title>A novel bacterium of genus Paenibacillus, isolated from South China Sea.</title>
        <authorList>
            <person name="Huang H."/>
            <person name="Mo K."/>
            <person name="Hu Y."/>
        </authorList>
    </citation>
    <scope>NUCLEOTIDE SEQUENCE</scope>
    <source>
        <strain evidence="2">IB182493</strain>
    </source>
</reference>
<keyword evidence="3" id="KW-1185">Reference proteome</keyword>
<dbReference type="RefSeq" id="WP_190862901.1">
    <property type="nucleotide sequence ID" value="NZ_JACXIY010000018.1"/>
</dbReference>
<feature type="region of interest" description="Disordered" evidence="1">
    <location>
        <begin position="45"/>
        <end position="71"/>
    </location>
</feature>
<dbReference type="EMBL" id="JACXIY010000018">
    <property type="protein sequence ID" value="MBD2870188.1"/>
    <property type="molecule type" value="Genomic_DNA"/>
</dbReference>
<dbReference type="HAMAP" id="MF_01506">
    <property type="entry name" value="Tlp"/>
    <property type="match status" value="1"/>
</dbReference>
<dbReference type="Pfam" id="PF19824">
    <property type="entry name" value="Tlp"/>
    <property type="match status" value="1"/>
</dbReference>
<feature type="compositionally biased region" description="Basic and acidic residues" evidence="1">
    <location>
        <begin position="45"/>
        <end position="55"/>
    </location>
</feature>
<protein>
    <submittedName>
        <fullName evidence="2">Small acid-soluble spore protein Tlp</fullName>
    </submittedName>
</protein>
<comment type="caution">
    <text evidence="2">The sequence shown here is derived from an EMBL/GenBank/DDBJ whole genome shotgun (WGS) entry which is preliminary data.</text>
</comment>
<feature type="region of interest" description="Disordered" evidence="1">
    <location>
        <begin position="1"/>
        <end position="22"/>
    </location>
</feature>
<sequence>MAKPDDRSNNAERLQQHLDDTEQNLHEAEQYLNEFAGEISADEKQAIEAKNERRKQSIQGFAEEMKDEAGQ</sequence>
<name>A0A927CP42_9BACL</name>
<evidence type="ECO:0000313" key="3">
    <source>
        <dbReference type="Proteomes" id="UP000632125"/>
    </source>
</evidence>
<gene>
    <name evidence="2" type="primary">tlp</name>
    <name evidence="2" type="ORF">IDH41_16510</name>
</gene>
<dbReference type="Proteomes" id="UP000632125">
    <property type="component" value="Unassembled WGS sequence"/>
</dbReference>
<evidence type="ECO:0000256" key="1">
    <source>
        <dbReference type="SAM" id="MobiDB-lite"/>
    </source>
</evidence>
<organism evidence="2 3">
    <name type="scientific">Paenibacillus arenilitoris</name>
    <dbReference type="NCBI Taxonomy" id="2772299"/>
    <lineage>
        <taxon>Bacteria</taxon>
        <taxon>Bacillati</taxon>
        <taxon>Bacillota</taxon>
        <taxon>Bacilli</taxon>
        <taxon>Bacillales</taxon>
        <taxon>Paenibacillaceae</taxon>
        <taxon>Paenibacillus</taxon>
    </lineage>
</organism>
<dbReference type="InterPro" id="IPR017524">
    <property type="entry name" value="SASP_thioredoxin-like"/>
</dbReference>
<dbReference type="NCBIfam" id="TIGR03090">
    <property type="entry name" value="SASP_tlp"/>
    <property type="match status" value="1"/>
</dbReference>
<accession>A0A927CP42</accession>
<proteinExistence type="inferred from homology"/>
<evidence type="ECO:0000313" key="2">
    <source>
        <dbReference type="EMBL" id="MBD2870188.1"/>
    </source>
</evidence>
<dbReference type="AlphaFoldDB" id="A0A927CP42"/>